<dbReference type="Proteomes" id="UP000828390">
    <property type="component" value="Unassembled WGS sequence"/>
</dbReference>
<reference evidence="1" key="1">
    <citation type="journal article" date="2019" name="bioRxiv">
        <title>The Genome of the Zebra Mussel, Dreissena polymorpha: A Resource for Invasive Species Research.</title>
        <authorList>
            <person name="McCartney M.A."/>
            <person name="Auch B."/>
            <person name="Kono T."/>
            <person name="Mallez S."/>
            <person name="Zhang Y."/>
            <person name="Obille A."/>
            <person name="Becker A."/>
            <person name="Abrahante J.E."/>
            <person name="Garbe J."/>
            <person name="Badalamenti J.P."/>
            <person name="Herman A."/>
            <person name="Mangelson H."/>
            <person name="Liachko I."/>
            <person name="Sullivan S."/>
            <person name="Sone E.D."/>
            <person name="Koren S."/>
            <person name="Silverstein K.A.T."/>
            <person name="Beckman K.B."/>
            <person name="Gohl D.M."/>
        </authorList>
    </citation>
    <scope>NUCLEOTIDE SEQUENCE</scope>
    <source>
        <strain evidence="1">Duluth1</strain>
        <tissue evidence="1">Whole animal</tissue>
    </source>
</reference>
<comment type="caution">
    <text evidence="1">The sequence shown here is derived from an EMBL/GenBank/DDBJ whole genome shotgun (WGS) entry which is preliminary data.</text>
</comment>
<organism evidence="1 2">
    <name type="scientific">Dreissena polymorpha</name>
    <name type="common">Zebra mussel</name>
    <name type="synonym">Mytilus polymorpha</name>
    <dbReference type="NCBI Taxonomy" id="45954"/>
    <lineage>
        <taxon>Eukaryota</taxon>
        <taxon>Metazoa</taxon>
        <taxon>Spiralia</taxon>
        <taxon>Lophotrochozoa</taxon>
        <taxon>Mollusca</taxon>
        <taxon>Bivalvia</taxon>
        <taxon>Autobranchia</taxon>
        <taxon>Heteroconchia</taxon>
        <taxon>Euheterodonta</taxon>
        <taxon>Imparidentia</taxon>
        <taxon>Neoheterodontei</taxon>
        <taxon>Myida</taxon>
        <taxon>Dreissenoidea</taxon>
        <taxon>Dreissenidae</taxon>
        <taxon>Dreissena</taxon>
    </lineage>
</organism>
<reference evidence="1" key="2">
    <citation type="submission" date="2020-11" db="EMBL/GenBank/DDBJ databases">
        <authorList>
            <person name="McCartney M.A."/>
            <person name="Auch B."/>
            <person name="Kono T."/>
            <person name="Mallez S."/>
            <person name="Becker A."/>
            <person name="Gohl D.M."/>
            <person name="Silverstein K.A.T."/>
            <person name="Koren S."/>
            <person name="Bechman K.B."/>
            <person name="Herman A."/>
            <person name="Abrahante J.E."/>
            <person name="Garbe J."/>
        </authorList>
    </citation>
    <scope>NUCLEOTIDE SEQUENCE</scope>
    <source>
        <strain evidence="1">Duluth1</strain>
        <tissue evidence="1">Whole animal</tissue>
    </source>
</reference>
<gene>
    <name evidence="1" type="ORF">DPMN_084210</name>
</gene>
<keyword evidence="2" id="KW-1185">Reference proteome</keyword>
<evidence type="ECO:0000313" key="1">
    <source>
        <dbReference type="EMBL" id="KAH3696734.1"/>
    </source>
</evidence>
<protein>
    <submittedName>
        <fullName evidence="1">Uncharacterized protein</fullName>
    </submittedName>
</protein>
<evidence type="ECO:0000313" key="2">
    <source>
        <dbReference type="Proteomes" id="UP000828390"/>
    </source>
</evidence>
<dbReference type="EMBL" id="JAIWYP010000016">
    <property type="protein sequence ID" value="KAH3696734.1"/>
    <property type="molecule type" value="Genomic_DNA"/>
</dbReference>
<proteinExistence type="predicted"/>
<sequence length="124" mass="14045">MGSIYCGNITQLEAVKRRGNRFVKEYYRTTGCKSQIDRLSRIAIPARSEHLLSAGIDVQDNQLHDQITNQSVPPSSYSVLSEREMYAPSYQYFEQTRLLPSRNLIILSAAGSSLHRRVLGLLQT</sequence>
<name>A0A9D3YDX1_DREPO</name>
<accession>A0A9D3YDX1</accession>
<dbReference type="AlphaFoldDB" id="A0A9D3YDX1"/>